<sequence>MASMSSDADPIVIAGGTINQTMGNVPEVYGEQDKHSPFDSALTMILSNIFHIDFAKEKDHPVPLSLQDADVKTWDDFRELDISDIKQLTTRTATGSRISLVNNLEKQLIVLREFSIHHGNSEDLKRIPLAEIYTYANFSTFRRAQNAGYPPTFWIPKAVNIPDGSV</sequence>
<reference evidence="1" key="1">
    <citation type="submission" date="2021-01" db="EMBL/GenBank/DDBJ databases">
        <authorList>
            <person name="Corre E."/>
            <person name="Pelletier E."/>
            <person name="Niang G."/>
            <person name="Scheremetjew M."/>
            <person name="Finn R."/>
            <person name="Kale V."/>
            <person name="Holt S."/>
            <person name="Cochrane G."/>
            <person name="Meng A."/>
            <person name="Brown T."/>
            <person name="Cohen L."/>
        </authorList>
    </citation>
    <scope>NUCLEOTIDE SEQUENCE</scope>
    <source>
        <strain evidence="1">10249 10 AB</strain>
    </source>
</reference>
<dbReference type="EMBL" id="HBIX01021131">
    <property type="protein sequence ID" value="CAE0722097.1"/>
    <property type="molecule type" value="Transcribed_RNA"/>
</dbReference>
<organism evidence="1">
    <name type="scientific">Pseudo-nitzschia australis</name>
    <dbReference type="NCBI Taxonomy" id="44445"/>
    <lineage>
        <taxon>Eukaryota</taxon>
        <taxon>Sar</taxon>
        <taxon>Stramenopiles</taxon>
        <taxon>Ochrophyta</taxon>
        <taxon>Bacillariophyta</taxon>
        <taxon>Bacillariophyceae</taxon>
        <taxon>Bacillariophycidae</taxon>
        <taxon>Bacillariales</taxon>
        <taxon>Bacillariaceae</taxon>
        <taxon>Pseudo-nitzschia</taxon>
    </lineage>
</organism>
<gene>
    <name evidence="1" type="ORF">PAUS00366_LOCUS14852</name>
</gene>
<name>A0A7S4ELU9_9STRA</name>
<protein>
    <submittedName>
        <fullName evidence="1">Uncharacterized protein</fullName>
    </submittedName>
</protein>
<accession>A0A7S4ELU9</accession>
<evidence type="ECO:0000313" key="1">
    <source>
        <dbReference type="EMBL" id="CAE0722097.1"/>
    </source>
</evidence>
<dbReference type="AlphaFoldDB" id="A0A7S4ELU9"/>
<proteinExistence type="predicted"/>